<dbReference type="Proteomes" id="UP001142292">
    <property type="component" value="Unassembled WGS sequence"/>
</dbReference>
<evidence type="ECO:0000256" key="2">
    <source>
        <dbReference type="SAM" id="SignalP"/>
    </source>
</evidence>
<evidence type="ECO:0008006" key="5">
    <source>
        <dbReference type="Google" id="ProtNLM"/>
    </source>
</evidence>
<keyword evidence="4" id="KW-1185">Reference proteome</keyword>
<dbReference type="EMBL" id="BSEL01000010">
    <property type="protein sequence ID" value="GLJ70212.1"/>
    <property type="molecule type" value="Genomic_DNA"/>
</dbReference>
<reference evidence="3" key="1">
    <citation type="journal article" date="2014" name="Int. J. Syst. Evol. Microbiol.">
        <title>Complete genome of a new Firmicutes species belonging to the dominant human colonic microbiota ('Ruminococcus bicirculans') reveals two chromosomes and a selective capacity to utilize plant glucans.</title>
        <authorList>
            <consortium name="NISC Comparative Sequencing Program"/>
            <person name="Wegmann U."/>
            <person name="Louis P."/>
            <person name="Goesmann A."/>
            <person name="Henrissat B."/>
            <person name="Duncan S.H."/>
            <person name="Flint H.J."/>
        </authorList>
    </citation>
    <scope>NUCLEOTIDE SEQUENCE</scope>
    <source>
        <strain evidence="3">VKM Ac-1246</strain>
    </source>
</reference>
<evidence type="ECO:0000313" key="4">
    <source>
        <dbReference type="Proteomes" id="UP001142292"/>
    </source>
</evidence>
<reference evidence="3" key="2">
    <citation type="submission" date="2023-01" db="EMBL/GenBank/DDBJ databases">
        <authorList>
            <person name="Sun Q."/>
            <person name="Evtushenko L."/>
        </authorList>
    </citation>
    <scope>NUCLEOTIDE SEQUENCE</scope>
    <source>
        <strain evidence="3">VKM Ac-1246</strain>
    </source>
</reference>
<organism evidence="3 4">
    <name type="scientific">Nocardioides luteus</name>
    <dbReference type="NCBI Taxonomy" id="1844"/>
    <lineage>
        <taxon>Bacteria</taxon>
        <taxon>Bacillati</taxon>
        <taxon>Actinomycetota</taxon>
        <taxon>Actinomycetes</taxon>
        <taxon>Propionibacteriales</taxon>
        <taxon>Nocardioidaceae</taxon>
        <taxon>Nocardioides</taxon>
    </lineage>
</organism>
<dbReference type="PROSITE" id="PS51257">
    <property type="entry name" value="PROKAR_LIPOPROTEIN"/>
    <property type="match status" value="1"/>
</dbReference>
<gene>
    <name evidence="3" type="ORF">GCM10017579_42480</name>
</gene>
<evidence type="ECO:0000256" key="1">
    <source>
        <dbReference type="SAM" id="MobiDB-lite"/>
    </source>
</evidence>
<protein>
    <recommendedName>
        <fullName evidence="5">DUF3558 domain-containing protein</fullName>
    </recommendedName>
</protein>
<evidence type="ECO:0000313" key="3">
    <source>
        <dbReference type="EMBL" id="GLJ70212.1"/>
    </source>
</evidence>
<feature type="compositionally biased region" description="Low complexity" evidence="1">
    <location>
        <begin position="27"/>
        <end position="45"/>
    </location>
</feature>
<comment type="caution">
    <text evidence="3">The sequence shown here is derived from an EMBL/GenBank/DDBJ whole genome shotgun (WGS) entry which is preliminary data.</text>
</comment>
<feature type="chain" id="PRO_5046692278" description="DUF3558 domain-containing protein" evidence="2">
    <location>
        <begin position="21"/>
        <end position="199"/>
    </location>
</feature>
<accession>A0ABQ5T155</accession>
<name>A0ABQ5T155_9ACTN</name>
<proteinExistence type="predicted"/>
<sequence length="199" mass="21112">MHFRAASILVLVAATSSACGSGGGGARSAPVTTDTPTPFAASSASAPEGFTAAECAASVDGKPATLKLVVPDGFSSQSVDPSDHSPDGECTWDDPDDRFFSVQVGQTKSLAAERDELEEFEDIGGDDSVEDVTYDTPAELFGGLEGERLTWWSYSDGSPADCVEVQANGIRLYWRSPDDLDQRLDDFDMTLDSVELVRS</sequence>
<feature type="region of interest" description="Disordered" evidence="1">
    <location>
        <begin position="17"/>
        <end position="45"/>
    </location>
</feature>
<dbReference type="RefSeq" id="WP_189118487.1">
    <property type="nucleotide sequence ID" value="NZ_BMRK01000007.1"/>
</dbReference>
<feature type="signal peptide" evidence="2">
    <location>
        <begin position="1"/>
        <end position="20"/>
    </location>
</feature>
<keyword evidence="2" id="KW-0732">Signal</keyword>